<name>U6M4X8_EIMMA</name>
<gene>
    <name evidence="2" type="ORF">EMWEY_00013980</name>
</gene>
<dbReference type="Proteomes" id="UP000030763">
    <property type="component" value="Unassembled WGS sequence"/>
</dbReference>
<dbReference type="Pfam" id="PF00829">
    <property type="entry name" value="Ribosomal_L21p"/>
    <property type="match status" value="1"/>
</dbReference>
<accession>U6M4X8</accession>
<dbReference type="RefSeq" id="XP_013334761.1">
    <property type="nucleotide sequence ID" value="XM_013479307.1"/>
</dbReference>
<proteinExistence type="predicted"/>
<feature type="compositionally biased region" description="Basic and acidic residues" evidence="1">
    <location>
        <begin position="297"/>
        <end position="313"/>
    </location>
</feature>
<evidence type="ECO:0008006" key="4">
    <source>
        <dbReference type="Google" id="ProtNLM"/>
    </source>
</evidence>
<dbReference type="SUPFAM" id="SSF141091">
    <property type="entry name" value="L21p-like"/>
    <property type="match status" value="1"/>
</dbReference>
<sequence length="456" mass="52365">MFIVRRAAEVCGGPPGLLRTRLSLAVTLQRPHQQQQQQQQQQQPNARHTFPPSVLLPSTWGYSQNFVYECSPFRRSGPNSLFGACRPLTFHPQRRVVGHRLEIMAGKHRKRRLLPPKVPLHPSAAAAATAAQRAAPGITTPAAPQQDMTLFEAYRDLQLRWKRTTRQSRKKFCIARKWRQHLACHPKPEPSWLLFLHPQMGSPTGRAEVHESPPQHYKVGRRRAASPQQQSCDGNTHELQPYELVSVPHRQQRHMQQEQHQQQQQLQDLRQHHGEQGEQQREQQQVQQEVTVGDLVQTEKLHRKQAEKPKSVERGAGDKVVFGTVLLAGTREWTLLGKPTVPFARVKGVIEQQTLAGETLSFRYKKTRRSSRFLRQAESIRHWVTLVRIEEIEVDVAMKDDPPPEPPKRLLDLWANRWLYPEEMEGIKTDADGKPLVEGGCPTPRQRIGNDEFQLV</sequence>
<feature type="compositionally biased region" description="Low complexity" evidence="1">
    <location>
        <begin position="33"/>
        <end position="43"/>
    </location>
</feature>
<feature type="region of interest" description="Disordered" evidence="1">
    <location>
        <begin position="249"/>
        <end position="313"/>
    </location>
</feature>
<reference evidence="2" key="2">
    <citation type="submission" date="2013-10" db="EMBL/GenBank/DDBJ databases">
        <authorList>
            <person name="Aslett M."/>
        </authorList>
    </citation>
    <scope>NUCLEOTIDE SEQUENCE [LARGE SCALE GENOMIC DNA]</scope>
    <source>
        <strain evidence="2">Weybridge</strain>
    </source>
</reference>
<organism evidence="2 3">
    <name type="scientific">Eimeria maxima</name>
    <name type="common">Coccidian parasite</name>
    <dbReference type="NCBI Taxonomy" id="5804"/>
    <lineage>
        <taxon>Eukaryota</taxon>
        <taxon>Sar</taxon>
        <taxon>Alveolata</taxon>
        <taxon>Apicomplexa</taxon>
        <taxon>Conoidasida</taxon>
        <taxon>Coccidia</taxon>
        <taxon>Eucoccidiorida</taxon>
        <taxon>Eimeriorina</taxon>
        <taxon>Eimeriidae</taxon>
        <taxon>Eimeria</taxon>
    </lineage>
</organism>
<evidence type="ECO:0000313" key="3">
    <source>
        <dbReference type="Proteomes" id="UP000030763"/>
    </source>
</evidence>
<dbReference type="AlphaFoldDB" id="U6M4X8"/>
<feature type="compositionally biased region" description="Polar residues" evidence="1">
    <location>
        <begin position="226"/>
        <end position="236"/>
    </location>
</feature>
<evidence type="ECO:0000256" key="1">
    <source>
        <dbReference type="SAM" id="MobiDB-lite"/>
    </source>
</evidence>
<reference evidence="2" key="1">
    <citation type="submission" date="2013-10" db="EMBL/GenBank/DDBJ databases">
        <title>Genomic analysis of the causative agents of coccidiosis in chickens.</title>
        <authorList>
            <person name="Reid A.J."/>
            <person name="Blake D."/>
            <person name="Billington K."/>
            <person name="Browne H."/>
            <person name="Dunn M."/>
            <person name="Hung S."/>
            <person name="Kawahara F."/>
            <person name="Miranda-Saavedra D."/>
            <person name="Mourier T."/>
            <person name="Nagra H."/>
            <person name="Otto T.D."/>
            <person name="Rawlings N."/>
            <person name="Sanchez A."/>
            <person name="Sanders M."/>
            <person name="Subramaniam C."/>
            <person name="Tay Y."/>
            <person name="Dear P."/>
            <person name="Doerig C."/>
            <person name="Gruber A."/>
            <person name="Parkinson J."/>
            <person name="Shirley M."/>
            <person name="Wan K.L."/>
            <person name="Berriman M."/>
            <person name="Tomley F."/>
            <person name="Pain A."/>
        </authorList>
    </citation>
    <scope>NUCLEOTIDE SEQUENCE [LARGE SCALE GENOMIC DNA]</scope>
    <source>
        <strain evidence="2">Weybridge</strain>
    </source>
</reference>
<dbReference type="GeneID" id="25335384"/>
<dbReference type="InterPro" id="IPR036164">
    <property type="entry name" value="bL21-like_sf"/>
</dbReference>
<feature type="region of interest" description="Disordered" evidence="1">
    <location>
        <begin position="202"/>
        <end position="236"/>
    </location>
</feature>
<dbReference type="OrthoDB" id="5994at2759"/>
<evidence type="ECO:0000313" key="2">
    <source>
        <dbReference type="EMBL" id="CDJ58113.1"/>
    </source>
</evidence>
<dbReference type="GO" id="GO:0005840">
    <property type="term" value="C:ribosome"/>
    <property type="evidence" value="ECO:0007669"/>
    <property type="project" value="InterPro"/>
</dbReference>
<feature type="compositionally biased region" description="Basic and acidic residues" evidence="1">
    <location>
        <begin position="269"/>
        <end position="281"/>
    </location>
</feature>
<keyword evidence="3" id="KW-1185">Reference proteome</keyword>
<dbReference type="GO" id="GO:0005737">
    <property type="term" value="C:cytoplasm"/>
    <property type="evidence" value="ECO:0007669"/>
    <property type="project" value="UniProtKB-ARBA"/>
</dbReference>
<feature type="compositionally biased region" description="Low complexity" evidence="1">
    <location>
        <begin position="258"/>
        <end position="268"/>
    </location>
</feature>
<feature type="region of interest" description="Disordered" evidence="1">
    <location>
        <begin position="29"/>
        <end position="51"/>
    </location>
</feature>
<dbReference type="VEuPathDB" id="ToxoDB:EMWEY_00013980"/>
<dbReference type="InterPro" id="IPR028909">
    <property type="entry name" value="bL21-like"/>
</dbReference>
<dbReference type="EMBL" id="HG719485">
    <property type="protein sequence ID" value="CDJ58113.1"/>
    <property type="molecule type" value="Genomic_DNA"/>
</dbReference>
<protein>
    <recommendedName>
        <fullName evidence="4">50S ribosomal protein L21</fullName>
    </recommendedName>
</protein>